<dbReference type="GO" id="GO:0016787">
    <property type="term" value="F:hydrolase activity"/>
    <property type="evidence" value="ECO:0007669"/>
    <property type="project" value="InterPro"/>
</dbReference>
<dbReference type="InterPro" id="IPR032466">
    <property type="entry name" value="Metal_Hydrolase"/>
</dbReference>
<sequence length="274" mass="30413">MTPPALPAWDCHTHVFDDATRRPVVPGSHYIPPVRTWQDLSRTGAPHGIERFVLVQPSVYGTDNSLLLETLRESAGRARGVLVVPDETTEAELLAWREQGARGVRFNAVSGSGNGMAGYTRLAPRLRAAGWHAQFFVAPRALQGVHEAIRAGDGPDVVVDHLGGAANGAEYASIREAVFRLLDTGRVWLKASGFYRYGYPVAAWAERFGELLRELARRYPERVVWASDWPHTWFFDPAHGTAMPYGDLVGLLRDSVGDADFQRILRQNPRALYD</sequence>
<dbReference type="Proteomes" id="UP000092213">
    <property type="component" value="Chromosome"/>
</dbReference>
<feature type="domain" description="Amidohydrolase-related" evidence="1">
    <location>
        <begin position="9"/>
        <end position="274"/>
    </location>
</feature>
<dbReference type="Pfam" id="PF04909">
    <property type="entry name" value="Amidohydro_2"/>
    <property type="match status" value="1"/>
</dbReference>
<organism evidence="2 3">
    <name type="scientific">Bordetella bronchialis</name>
    <dbReference type="NCBI Taxonomy" id="463025"/>
    <lineage>
        <taxon>Bacteria</taxon>
        <taxon>Pseudomonadati</taxon>
        <taxon>Pseudomonadota</taxon>
        <taxon>Betaproteobacteria</taxon>
        <taxon>Burkholderiales</taxon>
        <taxon>Alcaligenaceae</taxon>
        <taxon>Bordetella</taxon>
    </lineage>
</organism>
<protein>
    <recommendedName>
        <fullName evidence="1">Amidohydrolase-related domain-containing protein</fullName>
    </recommendedName>
</protein>
<evidence type="ECO:0000259" key="1">
    <source>
        <dbReference type="Pfam" id="PF04909"/>
    </source>
</evidence>
<reference evidence="2 3" key="1">
    <citation type="submission" date="2016-06" db="EMBL/GenBank/DDBJ databases">
        <title>Complete genome sequences of Bordetella bronchialis and Bordetella flabilis.</title>
        <authorList>
            <person name="LiPuma J.J."/>
            <person name="Spilker T."/>
        </authorList>
    </citation>
    <scope>NUCLEOTIDE SEQUENCE [LARGE SCALE GENOMIC DNA]</scope>
    <source>
        <strain evidence="2 3">AU17976</strain>
    </source>
</reference>
<dbReference type="EMBL" id="CP016171">
    <property type="protein sequence ID" value="ANN71368.1"/>
    <property type="molecule type" value="Genomic_DNA"/>
</dbReference>
<dbReference type="AlphaFoldDB" id="A0A193FVK1"/>
<dbReference type="InterPro" id="IPR006680">
    <property type="entry name" value="Amidohydro-rel"/>
</dbReference>
<dbReference type="PANTHER" id="PTHR35563:SF2">
    <property type="entry name" value="BARREL METAL-DEPENDENT HYDROLASE, PUTATIVE (AFU_ORTHOLOGUE AFUA_1G16240)-RELATED"/>
    <property type="match status" value="1"/>
</dbReference>
<proteinExistence type="predicted"/>
<dbReference type="Gene3D" id="3.20.20.140">
    <property type="entry name" value="Metal-dependent hydrolases"/>
    <property type="match status" value="1"/>
</dbReference>
<gene>
    <name evidence="2" type="ORF">BAU08_08505</name>
</gene>
<dbReference type="SUPFAM" id="SSF51556">
    <property type="entry name" value="Metallo-dependent hydrolases"/>
    <property type="match status" value="1"/>
</dbReference>
<dbReference type="PANTHER" id="PTHR35563">
    <property type="entry name" value="BARREL METAL-DEPENDENT HYDROLASE, PUTATIVE (AFU_ORTHOLOGUE AFUA_1G16240)-RELATED"/>
    <property type="match status" value="1"/>
</dbReference>
<evidence type="ECO:0000313" key="3">
    <source>
        <dbReference type="Proteomes" id="UP000092213"/>
    </source>
</evidence>
<dbReference type="InterPro" id="IPR052358">
    <property type="entry name" value="Aro_Compnd_Degr_Hydrolases"/>
</dbReference>
<name>A0A193FVK1_9BORD</name>
<accession>A0A193FVK1</accession>
<dbReference type="STRING" id="463025.BAU08_08505"/>
<dbReference type="RefSeq" id="WP_066668920.1">
    <property type="nucleotide sequence ID" value="NZ_CP016171.1"/>
</dbReference>
<evidence type="ECO:0000313" key="2">
    <source>
        <dbReference type="EMBL" id="ANN71368.1"/>
    </source>
</evidence>